<dbReference type="InterPro" id="IPR036397">
    <property type="entry name" value="RNaseH_sf"/>
</dbReference>
<feature type="domain" description="CCHC-type" evidence="2">
    <location>
        <begin position="207"/>
        <end position="220"/>
    </location>
</feature>
<dbReference type="InterPro" id="IPR044730">
    <property type="entry name" value="RNase_H-like_dom_plant"/>
</dbReference>
<dbReference type="EnsemblPlants" id="evm.model.08.440">
    <property type="protein sequence ID" value="cds.evm.model.08.440"/>
    <property type="gene ID" value="evm.TU.08.440"/>
</dbReference>
<dbReference type="SUPFAM" id="SSF56672">
    <property type="entry name" value="DNA/RNA polymerases"/>
    <property type="match status" value="1"/>
</dbReference>
<dbReference type="SUPFAM" id="SSF56219">
    <property type="entry name" value="DNase I-like"/>
    <property type="match status" value="1"/>
</dbReference>
<keyword evidence="1" id="KW-0479">Metal-binding</keyword>
<keyword evidence="1" id="KW-0863">Zinc-finger</keyword>
<dbReference type="InterPro" id="IPR012337">
    <property type="entry name" value="RNaseH-like_sf"/>
</dbReference>
<reference evidence="3" key="1">
    <citation type="submission" date="2018-11" db="EMBL/GenBank/DDBJ databases">
        <authorList>
            <person name="Grassa J C."/>
        </authorList>
    </citation>
    <scope>NUCLEOTIDE SEQUENCE [LARGE SCALE GENOMIC DNA]</scope>
</reference>
<dbReference type="Pfam" id="PF14392">
    <property type="entry name" value="zf-CCHC_4"/>
    <property type="match status" value="1"/>
</dbReference>
<dbReference type="Pfam" id="PF13456">
    <property type="entry name" value="RVT_3"/>
    <property type="match status" value="1"/>
</dbReference>
<dbReference type="Gramene" id="evm.model.08.440">
    <property type="protein sequence ID" value="cds.evm.model.08.440"/>
    <property type="gene ID" value="evm.TU.08.440"/>
</dbReference>
<dbReference type="SUPFAM" id="SSF53098">
    <property type="entry name" value="Ribonuclease H-like"/>
    <property type="match status" value="1"/>
</dbReference>
<evidence type="ECO:0000259" key="2">
    <source>
        <dbReference type="PROSITE" id="PS50158"/>
    </source>
</evidence>
<organism evidence="3 4">
    <name type="scientific">Cannabis sativa</name>
    <name type="common">Hemp</name>
    <name type="synonym">Marijuana</name>
    <dbReference type="NCBI Taxonomy" id="3483"/>
    <lineage>
        <taxon>Eukaryota</taxon>
        <taxon>Viridiplantae</taxon>
        <taxon>Streptophyta</taxon>
        <taxon>Embryophyta</taxon>
        <taxon>Tracheophyta</taxon>
        <taxon>Spermatophyta</taxon>
        <taxon>Magnoliopsida</taxon>
        <taxon>eudicotyledons</taxon>
        <taxon>Gunneridae</taxon>
        <taxon>Pentapetalae</taxon>
        <taxon>rosids</taxon>
        <taxon>fabids</taxon>
        <taxon>Rosales</taxon>
        <taxon>Cannabaceae</taxon>
        <taxon>Cannabis</taxon>
    </lineage>
</organism>
<evidence type="ECO:0000313" key="3">
    <source>
        <dbReference type="EnsemblPlants" id="cds.evm.model.08.440"/>
    </source>
</evidence>
<dbReference type="GO" id="GO:0003676">
    <property type="term" value="F:nucleic acid binding"/>
    <property type="evidence" value="ECO:0007669"/>
    <property type="project" value="InterPro"/>
</dbReference>
<dbReference type="InterPro" id="IPR002156">
    <property type="entry name" value="RNaseH_domain"/>
</dbReference>
<dbReference type="InterPro" id="IPR036691">
    <property type="entry name" value="Endo/exonu/phosph_ase_sf"/>
</dbReference>
<reference evidence="3" key="2">
    <citation type="submission" date="2021-03" db="UniProtKB">
        <authorList>
            <consortium name="EnsemblPlants"/>
        </authorList>
    </citation>
    <scope>IDENTIFICATION</scope>
</reference>
<dbReference type="EMBL" id="UZAU01000683">
    <property type="status" value="NOT_ANNOTATED_CDS"/>
    <property type="molecule type" value="Genomic_DNA"/>
</dbReference>
<keyword evidence="4" id="KW-1185">Reference proteome</keyword>
<proteinExistence type="predicted"/>
<dbReference type="PANTHER" id="PTHR33116">
    <property type="entry name" value="REVERSE TRANSCRIPTASE ZINC-BINDING DOMAIN-CONTAINING PROTEIN-RELATED-RELATED"/>
    <property type="match status" value="1"/>
</dbReference>
<dbReference type="InterPro" id="IPR025836">
    <property type="entry name" value="Zn_knuckle_CX2CX4HX4C"/>
</dbReference>
<accession>A0A803QB95</accession>
<keyword evidence="1" id="KW-0862">Zinc</keyword>
<dbReference type="GO" id="GO:0004523">
    <property type="term" value="F:RNA-DNA hybrid ribonuclease activity"/>
    <property type="evidence" value="ECO:0007669"/>
    <property type="project" value="InterPro"/>
</dbReference>
<dbReference type="PANTHER" id="PTHR33116:SF86">
    <property type="entry name" value="REVERSE TRANSCRIPTASE DOMAIN-CONTAINING PROTEIN"/>
    <property type="match status" value="1"/>
</dbReference>
<dbReference type="CDD" id="cd06222">
    <property type="entry name" value="RNase_H_like"/>
    <property type="match status" value="1"/>
</dbReference>
<dbReference type="Proteomes" id="UP000596661">
    <property type="component" value="Chromosome 8"/>
</dbReference>
<sequence>MDELLSKTHKLQVSYEDEWEVDKNLSLTIAKYNLRGRLCTNVEHSRGFLKRVLGGIWRVKEAEWNIKIKDKFDSGLFLTFTFASESIQSRILSKMPWYLSNGLLILGKMENSNDSWKNDLTFFPIWGRALGVPVDFLTPKNTVRLAAMAGEVITVHNSDVSRMVANGYFRFQVWMSINKPVCPGFPLPCSGKKKWIAFKYDELPFMCFKCGRIGHSLKDCHQEPIIVTRDDNVTASAYGIWLKVENDTRDGFQDRRLGQGNHITQGNKVNQEALGLAQGVKISNSFASLDETTTSVENLLIGIASKTESLKQNEAVGQSLMAQVNKEVPGGMENEVDKRLGDDGGRGKRRMVEDQGISWQGKLQKTINPSSSETQTHNLYNVPITYSQEIPTMEGPSSFVFGSILKNLSKENRRKVSVKKDSKTKKGKNGGSPTAMDILLWNVQGLGNPWTVRSLNSLVIRYTPQLVFIMESKLNNVRAEALHVKLGFGGCFVVEAKGKSGGLPLLWSEKVETHVLSFSPFHIDSFIRMEEGQWWRFTGFYRDPDPSQRTQSWKLLNRIFLSHLERTNSDHCPLLLTASGSSPMTTSKIRWRTRFHFESAWADDEDCTRIVNLAWQHSDPIMTTRDLKDKLDRCGAALQKWNRVKRKEMTKQLNEYADKISKLSRSTDVMEWQQLNELEHKQNILLDKEEKFWKQRSRVLWLKEGDKNTKFFHRKASNRKAKNTIKGLIDNKLNWVTGNKQMGQVACDYFMNLFTSNSTTPEELEEFQRIVPNRISRATNEYLLEPFKVEEIYNAMRAIHPQKAPGSDGLPGLFYRKCWPTIGHEVSKVCLGIINDDMKVEEINDTLICLIPKVPKPKCMVEYRPISLCNVVYKIVAKCLAGRMKTSLHEAISEEQSAFVGEGLSCLIHEAERAGRINGVQFGRNRVKVSHLFFADDSFVFLEARENECDNMKLMLQRYARLSGQQINLEKSKVCMGKRISTTQGHALAARLGVRLVSHHAKYLGLPSFVRRRKKEVFEIIKDKVWNKLKGWKASMFSQAGREILIKVVVQAIPSYAMSCFRLPKKLIKNLHTMATNFWWGDTKDNKKLHWSSWDQLCKPKEDGGLGFRSVTEFNQALLAKQGWRLIHNPHSLLARVLKNSYFPLHLSWKLGVHRGLLGFGKELFGTVRFSAKGQEEGTWKMEEVDQHFHKEDIPWIRGIPIDLYTEDILTWPYTSNGNYIVKSGPVCDLCGSHAETLPHALWNCDKVKAVWKLLPWYKHCGKLGDGSMFNLLTALREKLSRSEFEDSLKIMWAIWENRNRKWNKLPVMNGAQVLDLVFIAYPNSNSNPSDDVKNRVASPSNPTHWQAPHWGRICANCDAAMNPNQIGVGIGFLWPDWNGKVLTAGIVYIPSSCLVLVAEAWAILEAIKGRPSTDTRPFEIQSDCKAVVEAIKNQDNQLSVAGTLLHQIKSRLEDSNEANISFVNRNHNECANMLARKCLATKTSQFFAHSIPEWLAKLCKADCSNIV</sequence>
<name>A0A803QB95_CANSA</name>
<dbReference type="InterPro" id="IPR001878">
    <property type="entry name" value="Znf_CCHC"/>
</dbReference>
<dbReference type="PROSITE" id="PS50158">
    <property type="entry name" value="ZF_CCHC"/>
    <property type="match status" value="1"/>
</dbReference>
<evidence type="ECO:0000256" key="1">
    <source>
        <dbReference type="PROSITE-ProRule" id="PRU00047"/>
    </source>
</evidence>
<dbReference type="Gene3D" id="3.60.10.10">
    <property type="entry name" value="Endonuclease/exonuclease/phosphatase"/>
    <property type="match status" value="1"/>
</dbReference>
<dbReference type="InterPro" id="IPR043502">
    <property type="entry name" value="DNA/RNA_pol_sf"/>
</dbReference>
<dbReference type="Gene3D" id="3.30.420.10">
    <property type="entry name" value="Ribonuclease H-like superfamily/Ribonuclease H"/>
    <property type="match status" value="1"/>
</dbReference>
<evidence type="ECO:0000313" key="4">
    <source>
        <dbReference type="Proteomes" id="UP000596661"/>
    </source>
</evidence>
<dbReference type="GO" id="GO:0008270">
    <property type="term" value="F:zinc ion binding"/>
    <property type="evidence" value="ECO:0007669"/>
    <property type="project" value="UniProtKB-KW"/>
</dbReference>
<protein>
    <recommendedName>
        <fullName evidence="2">CCHC-type domain-containing protein</fullName>
    </recommendedName>
</protein>